<reference evidence="5 6" key="1">
    <citation type="submission" date="2018-10" db="EMBL/GenBank/DDBJ databases">
        <title>Genomic Encyclopedia of Archaeal and Bacterial Type Strains, Phase II (KMG-II): from individual species to whole genera.</title>
        <authorList>
            <person name="Goeker M."/>
        </authorList>
    </citation>
    <scope>NUCLEOTIDE SEQUENCE [LARGE SCALE GENOMIC DNA]</scope>
    <source>
        <strain evidence="5 6">DSM 235</strain>
    </source>
</reference>
<dbReference type="InterPro" id="IPR037522">
    <property type="entry name" value="HD_GYP_dom"/>
</dbReference>
<dbReference type="SMART" id="SM00471">
    <property type="entry name" value="HDc"/>
    <property type="match status" value="1"/>
</dbReference>
<dbReference type="PANTHER" id="PTHR45228:SF5">
    <property type="entry name" value="CYCLIC DI-GMP PHOSPHODIESTERASE VC_1348-RELATED"/>
    <property type="match status" value="1"/>
</dbReference>
<dbReference type="AlphaFoldDB" id="A0A495VAP5"/>
<dbReference type="InterPro" id="IPR011006">
    <property type="entry name" value="CheY-like_superfamily"/>
</dbReference>
<dbReference type="InterPro" id="IPR052020">
    <property type="entry name" value="Cyclic_di-GMP/3'3'-cGAMP_PDE"/>
</dbReference>
<dbReference type="EMBL" id="RBXL01000001">
    <property type="protein sequence ID" value="RKT46466.1"/>
    <property type="molecule type" value="Genomic_DNA"/>
</dbReference>
<evidence type="ECO:0000256" key="1">
    <source>
        <dbReference type="PROSITE-ProRule" id="PRU00169"/>
    </source>
</evidence>
<dbReference type="GO" id="GO:0008081">
    <property type="term" value="F:phosphoric diester hydrolase activity"/>
    <property type="evidence" value="ECO:0007669"/>
    <property type="project" value="UniProtKB-ARBA"/>
</dbReference>
<dbReference type="PROSITE" id="PS50110">
    <property type="entry name" value="RESPONSE_REGULATORY"/>
    <property type="match status" value="1"/>
</dbReference>
<dbReference type="CDD" id="cd19920">
    <property type="entry name" value="REC_PA4781-like"/>
    <property type="match status" value="1"/>
</dbReference>
<dbReference type="SMART" id="SM00448">
    <property type="entry name" value="REC"/>
    <property type="match status" value="1"/>
</dbReference>
<dbReference type="Gene3D" id="3.40.50.2300">
    <property type="match status" value="1"/>
</dbReference>
<feature type="domain" description="HD-GYP" evidence="4">
    <location>
        <begin position="153"/>
        <end position="364"/>
    </location>
</feature>
<keyword evidence="1" id="KW-0597">Phosphoprotein</keyword>
<keyword evidence="2" id="KW-0175">Coiled coil</keyword>
<evidence type="ECO:0000256" key="2">
    <source>
        <dbReference type="SAM" id="Coils"/>
    </source>
</evidence>
<organism evidence="5 6">
    <name type="scientific">Thiocapsa rosea</name>
    <dbReference type="NCBI Taxonomy" id="69360"/>
    <lineage>
        <taxon>Bacteria</taxon>
        <taxon>Pseudomonadati</taxon>
        <taxon>Pseudomonadota</taxon>
        <taxon>Gammaproteobacteria</taxon>
        <taxon>Chromatiales</taxon>
        <taxon>Chromatiaceae</taxon>
        <taxon>Thiocapsa</taxon>
    </lineage>
</organism>
<dbReference type="SUPFAM" id="SSF109604">
    <property type="entry name" value="HD-domain/PDEase-like"/>
    <property type="match status" value="1"/>
</dbReference>
<dbReference type="CDD" id="cd00077">
    <property type="entry name" value="HDc"/>
    <property type="match status" value="1"/>
</dbReference>
<dbReference type="Proteomes" id="UP000274556">
    <property type="component" value="Unassembled WGS sequence"/>
</dbReference>
<dbReference type="PANTHER" id="PTHR45228">
    <property type="entry name" value="CYCLIC DI-GMP PHOSPHODIESTERASE TM_0186-RELATED"/>
    <property type="match status" value="1"/>
</dbReference>
<accession>A0A495VAP5</accession>
<feature type="domain" description="Response regulatory" evidence="3">
    <location>
        <begin position="11"/>
        <end position="126"/>
    </location>
</feature>
<name>A0A495VAP5_9GAMM</name>
<keyword evidence="6" id="KW-1185">Reference proteome</keyword>
<feature type="coiled-coil region" evidence="2">
    <location>
        <begin position="125"/>
        <end position="152"/>
    </location>
</feature>
<comment type="caution">
    <text evidence="5">The sequence shown here is derived from an EMBL/GenBank/DDBJ whole genome shotgun (WGS) entry which is preliminary data.</text>
</comment>
<dbReference type="Pfam" id="PF00072">
    <property type="entry name" value="Response_reg"/>
    <property type="match status" value="1"/>
</dbReference>
<evidence type="ECO:0000259" key="4">
    <source>
        <dbReference type="PROSITE" id="PS51832"/>
    </source>
</evidence>
<evidence type="ECO:0000313" key="6">
    <source>
        <dbReference type="Proteomes" id="UP000274556"/>
    </source>
</evidence>
<gene>
    <name evidence="5" type="ORF">BDD21_3979</name>
</gene>
<dbReference type="InterPro" id="IPR003607">
    <property type="entry name" value="HD/PDEase_dom"/>
</dbReference>
<sequence>MSMDARAVVPTILVVDDTVENLAVLTDLLSPAYCVRAVRSGRRALQALAEPRPDLILLDVMMPEMDGYEVMSRLHADPATADIPVIFVTALDAAMDEERGLALGAVDYITKPIKPAIVLARIKTQLELKAARDRLRNENLLLEAEVSRRMQENILIQDASIRALAHLAEIRDPETGNHLRRTQGYVGLLAEALRTHPRFAPFLTAQTIDLLVKSAPLHDIGKVGVPDYILLKPGKLTPEEWEIMKTHSRLGREAIELAERDAECPLAFLAIAKDIAHYHHEKWDGSGYPEGLEGDAIPIAARLMALADVFDALMCQRVYKLACPFKETVTIIEQGRGTHFDPDVVDAFMLRREAFQNIAVRFADSDSRRLEQVERLRESIAPVPACPGSA</sequence>
<protein>
    <submittedName>
        <fullName evidence="5">Putative two-component system response regulator</fullName>
    </submittedName>
</protein>
<dbReference type="GO" id="GO:0000160">
    <property type="term" value="P:phosphorelay signal transduction system"/>
    <property type="evidence" value="ECO:0007669"/>
    <property type="project" value="InterPro"/>
</dbReference>
<proteinExistence type="predicted"/>
<dbReference type="RefSeq" id="WP_211335103.1">
    <property type="nucleotide sequence ID" value="NZ_RBXL01000001.1"/>
</dbReference>
<evidence type="ECO:0000259" key="3">
    <source>
        <dbReference type="PROSITE" id="PS50110"/>
    </source>
</evidence>
<feature type="modified residue" description="4-aspartylphosphate" evidence="1">
    <location>
        <position position="59"/>
    </location>
</feature>
<dbReference type="Pfam" id="PF13487">
    <property type="entry name" value="HD_5"/>
    <property type="match status" value="1"/>
</dbReference>
<dbReference type="Gene3D" id="1.10.3210.10">
    <property type="entry name" value="Hypothetical protein af1432"/>
    <property type="match status" value="1"/>
</dbReference>
<dbReference type="InterPro" id="IPR001789">
    <property type="entry name" value="Sig_transdc_resp-reg_receiver"/>
</dbReference>
<evidence type="ECO:0000313" key="5">
    <source>
        <dbReference type="EMBL" id="RKT46466.1"/>
    </source>
</evidence>
<dbReference type="PROSITE" id="PS51832">
    <property type="entry name" value="HD_GYP"/>
    <property type="match status" value="1"/>
</dbReference>
<dbReference type="SUPFAM" id="SSF52172">
    <property type="entry name" value="CheY-like"/>
    <property type="match status" value="1"/>
</dbReference>